<dbReference type="Proteomes" id="UP000437862">
    <property type="component" value="Chromosome"/>
</dbReference>
<reference evidence="1 2" key="1">
    <citation type="submission" date="2019-12" db="EMBL/GenBank/DDBJ databases">
        <title>Draft Genome Sequences of Six Type Strains of the Genus Massilia.</title>
        <authorList>
            <person name="Miess H."/>
            <person name="Frediansyah A."/>
            <person name="Goeker M."/>
            <person name="Gross H."/>
        </authorList>
    </citation>
    <scope>NUCLEOTIDE SEQUENCE [LARGE SCALE GENOMIC DNA]</scope>
    <source>
        <strain evidence="1 2">DSM 26639</strain>
    </source>
</reference>
<accession>A0ABX6FP10</accession>
<dbReference type="InterPro" id="IPR037175">
    <property type="entry name" value="KFase_sf"/>
</dbReference>
<dbReference type="Pfam" id="PF04199">
    <property type="entry name" value="Cyclase"/>
    <property type="match status" value="1"/>
</dbReference>
<protein>
    <recommendedName>
        <fullName evidence="3">Cyclase family protein</fullName>
    </recommendedName>
</protein>
<dbReference type="PANTHER" id="PTHR31118">
    <property type="entry name" value="CYCLASE-LIKE PROTEIN 2"/>
    <property type="match status" value="1"/>
</dbReference>
<organism evidence="1 2">
    <name type="scientific">Pseudoduganella flava</name>
    <dbReference type="NCBI Taxonomy" id="871742"/>
    <lineage>
        <taxon>Bacteria</taxon>
        <taxon>Pseudomonadati</taxon>
        <taxon>Pseudomonadota</taxon>
        <taxon>Betaproteobacteria</taxon>
        <taxon>Burkholderiales</taxon>
        <taxon>Oxalobacteraceae</taxon>
        <taxon>Telluria group</taxon>
        <taxon>Pseudoduganella</taxon>
    </lineage>
</organism>
<keyword evidence="2" id="KW-1185">Reference proteome</keyword>
<sequence>MAVRPGGKHMSDWIDLTRKLDEHLWIYRDGAYADPPFAAERWAERHSAGFEVWRLSLGTQTGTHIDAPCHFADGGATLDQLPVGACVGSYRLVSAGHLTDPAFRLDCAGATHLLIDARAPLRAATAAIDALLALPPPMIVTVGALQVAHDDPLWFHRRVAQAGKFLAEDTLEDVGEFAHSGDVIALPLRLTGVSGSPARVLVRARESAPG</sequence>
<dbReference type="EMBL" id="CP046904">
    <property type="protein sequence ID" value="QGZ38257.1"/>
    <property type="molecule type" value="Genomic_DNA"/>
</dbReference>
<dbReference type="PANTHER" id="PTHR31118:SF12">
    <property type="entry name" value="CYCLASE-LIKE PROTEIN 2"/>
    <property type="match status" value="1"/>
</dbReference>
<gene>
    <name evidence="1" type="ORF">GO485_03795</name>
</gene>
<dbReference type="InterPro" id="IPR007325">
    <property type="entry name" value="KFase/CYL"/>
</dbReference>
<name>A0ABX6FP10_9BURK</name>
<evidence type="ECO:0000313" key="2">
    <source>
        <dbReference type="Proteomes" id="UP000437862"/>
    </source>
</evidence>
<dbReference type="Gene3D" id="3.50.30.50">
    <property type="entry name" value="Putative cyclase"/>
    <property type="match status" value="1"/>
</dbReference>
<evidence type="ECO:0008006" key="3">
    <source>
        <dbReference type="Google" id="ProtNLM"/>
    </source>
</evidence>
<dbReference type="SUPFAM" id="SSF102198">
    <property type="entry name" value="Putative cyclase"/>
    <property type="match status" value="1"/>
</dbReference>
<proteinExistence type="predicted"/>
<evidence type="ECO:0000313" key="1">
    <source>
        <dbReference type="EMBL" id="QGZ38257.1"/>
    </source>
</evidence>